<comment type="caution">
    <text evidence="1">The sequence shown here is derived from an EMBL/GenBank/DDBJ whole genome shotgun (WGS) entry which is preliminary data.</text>
</comment>
<dbReference type="AlphaFoldDB" id="A0A1Y3LDH8"/>
<protein>
    <submittedName>
        <fullName evidence="1">Uncharacterized protein</fullName>
    </submittedName>
</protein>
<name>A0A1Y3LDH8_PSEPU</name>
<proteinExistence type="predicted"/>
<sequence length="59" mass="6119">MACRRWGSGGKPLCTDPDIAIVLPASSRVNPLPQGHHSARMCGVPVGAGMPAKRPVQVS</sequence>
<accession>A0A1Y3LDH8</accession>
<dbReference type="Proteomes" id="UP000196082">
    <property type="component" value="Unassembled WGS sequence"/>
</dbReference>
<organism evidence="1 2">
    <name type="scientific">Pseudomonas putida</name>
    <name type="common">Arthrobacter siderocapsulatus</name>
    <dbReference type="NCBI Taxonomy" id="303"/>
    <lineage>
        <taxon>Bacteria</taxon>
        <taxon>Pseudomonadati</taxon>
        <taxon>Pseudomonadota</taxon>
        <taxon>Gammaproteobacteria</taxon>
        <taxon>Pseudomonadales</taxon>
        <taxon>Pseudomonadaceae</taxon>
        <taxon>Pseudomonas</taxon>
    </lineage>
</organism>
<reference evidence="1 2" key="1">
    <citation type="submission" date="2017-05" db="EMBL/GenBank/DDBJ databases">
        <title>Whole genome sequence of Pseudomonas putida isolate 1312 commercialized as a biostimulant.</title>
        <authorList>
            <person name="Crovadore J."/>
            <person name="Blanc P."/>
            <person name="Chablais R."/>
            <person name="Cochard B."/>
            <person name="Grizard D."/>
            <person name="Lefort F."/>
        </authorList>
    </citation>
    <scope>NUCLEOTIDE SEQUENCE [LARGE SCALE GENOMIC DNA]</scope>
    <source>
        <strain evidence="1 2">1312</strain>
    </source>
</reference>
<dbReference type="EMBL" id="NFSB01000064">
    <property type="protein sequence ID" value="OUM36105.1"/>
    <property type="molecule type" value="Genomic_DNA"/>
</dbReference>
<gene>
    <name evidence="1" type="ORF">B8W72_07525</name>
</gene>
<evidence type="ECO:0000313" key="2">
    <source>
        <dbReference type="Proteomes" id="UP000196082"/>
    </source>
</evidence>
<evidence type="ECO:0000313" key="1">
    <source>
        <dbReference type="EMBL" id="OUM36105.1"/>
    </source>
</evidence>